<protein>
    <submittedName>
        <fullName evidence="1">Uncharacterized protein</fullName>
    </submittedName>
</protein>
<dbReference type="EMBL" id="JBJKFK010006022">
    <property type="protein sequence ID" value="KAL3308018.1"/>
    <property type="molecule type" value="Genomic_DNA"/>
</dbReference>
<proteinExistence type="predicted"/>
<gene>
    <name evidence="1" type="ORF">Ciccas_013457</name>
</gene>
<reference evidence="1 2" key="1">
    <citation type="submission" date="2024-11" db="EMBL/GenBank/DDBJ databases">
        <title>Adaptive evolution of stress response genes in parasites aligns with host niche diversity.</title>
        <authorList>
            <person name="Hahn C."/>
            <person name="Resl P."/>
        </authorList>
    </citation>
    <scope>NUCLEOTIDE SEQUENCE [LARGE SCALE GENOMIC DNA]</scope>
    <source>
        <strain evidence="1">EGGRZ-B1_66</strain>
        <tissue evidence="1">Body</tissue>
    </source>
</reference>
<keyword evidence="2" id="KW-1185">Reference proteome</keyword>
<evidence type="ECO:0000313" key="1">
    <source>
        <dbReference type="EMBL" id="KAL3308018.1"/>
    </source>
</evidence>
<organism evidence="1 2">
    <name type="scientific">Cichlidogyrus casuarinus</name>
    <dbReference type="NCBI Taxonomy" id="1844966"/>
    <lineage>
        <taxon>Eukaryota</taxon>
        <taxon>Metazoa</taxon>
        <taxon>Spiralia</taxon>
        <taxon>Lophotrochozoa</taxon>
        <taxon>Platyhelminthes</taxon>
        <taxon>Monogenea</taxon>
        <taxon>Monopisthocotylea</taxon>
        <taxon>Dactylogyridea</taxon>
        <taxon>Ancyrocephalidae</taxon>
        <taxon>Cichlidogyrus</taxon>
    </lineage>
</organism>
<dbReference type="AlphaFoldDB" id="A0ABD2PKJ0"/>
<accession>A0ABD2PKJ0</accession>
<name>A0ABD2PKJ0_9PLAT</name>
<comment type="caution">
    <text evidence="1">The sequence shown here is derived from an EMBL/GenBank/DDBJ whole genome shotgun (WGS) entry which is preliminary data.</text>
</comment>
<sequence>MSPASSAETRAVCFKIVTNMVQSWTESSRARVAEFGSNLSLHSGGESSPYTASSDRGRSHFFLGVDNGNISDTNSECGPNERSSFARSNSWRNARANKIASLIGLGSLRPDAELLRITNQAHKLKPPSQDSLNIMLETVNKLLIPYVSIHLFTQNCFQIRYRFTRSFP</sequence>
<evidence type="ECO:0000313" key="2">
    <source>
        <dbReference type="Proteomes" id="UP001626550"/>
    </source>
</evidence>
<dbReference type="Proteomes" id="UP001626550">
    <property type="component" value="Unassembled WGS sequence"/>
</dbReference>